<dbReference type="GO" id="GO:0020037">
    <property type="term" value="F:heme binding"/>
    <property type="evidence" value="ECO:0007669"/>
    <property type="project" value="InterPro"/>
</dbReference>
<reference evidence="3" key="1">
    <citation type="submission" date="2016-06" db="EMBL/GenBank/DDBJ databases">
        <title>Parallel loss of symbiosis genes in relatives of nitrogen-fixing non-legume Parasponia.</title>
        <authorList>
            <person name="Van Velzen R."/>
            <person name="Holmer R."/>
            <person name="Bu F."/>
            <person name="Rutten L."/>
            <person name="Van Zeijl A."/>
            <person name="Liu W."/>
            <person name="Santuari L."/>
            <person name="Cao Q."/>
            <person name="Sharma T."/>
            <person name="Shen D."/>
            <person name="Roswanjaya Y."/>
            <person name="Wardhani T."/>
            <person name="Kalhor M.S."/>
            <person name="Jansen J."/>
            <person name="Van den Hoogen J."/>
            <person name="Gungor B."/>
            <person name="Hartog M."/>
            <person name="Hontelez J."/>
            <person name="Verver J."/>
            <person name="Yang W.-C."/>
            <person name="Schijlen E."/>
            <person name="Repin R."/>
            <person name="Schilthuizen M."/>
            <person name="Schranz E."/>
            <person name="Heidstra R."/>
            <person name="Miyata K."/>
            <person name="Fedorova E."/>
            <person name="Kohlen W."/>
            <person name="Bisseling T."/>
            <person name="Smit S."/>
            <person name="Geurts R."/>
        </authorList>
    </citation>
    <scope>NUCLEOTIDE SEQUENCE [LARGE SCALE GENOMIC DNA]</scope>
    <source>
        <strain evidence="3">cv. WU1-14</strain>
    </source>
</reference>
<dbReference type="InterPro" id="IPR001128">
    <property type="entry name" value="Cyt_P450"/>
</dbReference>
<comment type="caution">
    <text evidence="2">The sequence shown here is derived from an EMBL/GenBank/DDBJ whole genome shotgun (WGS) entry which is preliminary data.</text>
</comment>
<dbReference type="Pfam" id="PF00067">
    <property type="entry name" value="p450"/>
    <property type="match status" value="1"/>
</dbReference>
<dbReference type="EMBL" id="JXTB01000150">
    <property type="protein sequence ID" value="PON58361.1"/>
    <property type="molecule type" value="Genomic_DNA"/>
</dbReference>
<dbReference type="PANTHER" id="PTHR47950">
    <property type="entry name" value="CYTOCHROME P450, FAMILY 76, SUBFAMILY C, POLYPEPTIDE 5-RELATED"/>
    <property type="match status" value="1"/>
</dbReference>
<dbReference type="Proteomes" id="UP000237105">
    <property type="component" value="Unassembled WGS sequence"/>
</dbReference>
<accession>A0A2P5CBF7</accession>
<dbReference type="GO" id="GO:0016705">
    <property type="term" value="F:oxidoreductase activity, acting on paired donors, with incorporation or reduction of molecular oxygen"/>
    <property type="evidence" value="ECO:0007669"/>
    <property type="project" value="InterPro"/>
</dbReference>
<proteinExistence type="inferred from homology"/>
<protein>
    <submittedName>
        <fullName evidence="2">Cytochrome P</fullName>
    </submittedName>
</protein>
<evidence type="ECO:0000313" key="3">
    <source>
        <dbReference type="Proteomes" id="UP000237105"/>
    </source>
</evidence>
<dbReference type="InterPro" id="IPR036396">
    <property type="entry name" value="Cyt_P450_sf"/>
</dbReference>
<evidence type="ECO:0000256" key="1">
    <source>
        <dbReference type="ARBA" id="ARBA00010617"/>
    </source>
</evidence>
<dbReference type="STRING" id="3476.A0A2P5CBF7"/>
<dbReference type="OrthoDB" id="2789670at2759"/>
<dbReference type="AlphaFoldDB" id="A0A2P5CBF7"/>
<sequence length="130" mass="14905">MQGQAVKFREIAFGAVLNMLGNILVSKDFVEHVQETLKGELCELMNKITDVASSSNISYFYPILGPLDLQNLRKRSMELYDRISKLWEAIVQERKPSGSSSCPPDFLDVLIKNDFSTDHINMLFMAYIYY</sequence>
<evidence type="ECO:0000313" key="2">
    <source>
        <dbReference type="EMBL" id="PON58361.1"/>
    </source>
</evidence>
<comment type="similarity">
    <text evidence="1">Belongs to the cytochrome P450 family.</text>
</comment>
<keyword evidence="3" id="KW-1185">Reference proteome</keyword>
<dbReference type="GO" id="GO:0004497">
    <property type="term" value="F:monooxygenase activity"/>
    <property type="evidence" value="ECO:0007669"/>
    <property type="project" value="InterPro"/>
</dbReference>
<dbReference type="PANTHER" id="PTHR47950:SF6">
    <property type="entry name" value="CYTOCHROME P450"/>
    <property type="match status" value="1"/>
</dbReference>
<dbReference type="GO" id="GO:0005506">
    <property type="term" value="F:iron ion binding"/>
    <property type="evidence" value="ECO:0007669"/>
    <property type="project" value="InterPro"/>
</dbReference>
<name>A0A2P5CBF7_PARAD</name>
<dbReference type="Gene3D" id="1.10.630.10">
    <property type="entry name" value="Cytochrome P450"/>
    <property type="match status" value="1"/>
</dbReference>
<organism evidence="2 3">
    <name type="scientific">Parasponia andersonii</name>
    <name type="common">Sponia andersonii</name>
    <dbReference type="NCBI Taxonomy" id="3476"/>
    <lineage>
        <taxon>Eukaryota</taxon>
        <taxon>Viridiplantae</taxon>
        <taxon>Streptophyta</taxon>
        <taxon>Embryophyta</taxon>
        <taxon>Tracheophyta</taxon>
        <taxon>Spermatophyta</taxon>
        <taxon>Magnoliopsida</taxon>
        <taxon>eudicotyledons</taxon>
        <taxon>Gunneridae</taxon>
        <taxon>Pentapetalae</taxon>
        <taxon>rosids</taxon>
        <taxon>fabids</taxon>
        <taxon>Rosales</taxon>
        <taxon>Cannabaceae</taxon>
        <taxon>Parasponia</taxon>
    </lineage>
</organism>
<dbReference type="SUPFAM" id="SSF48264">
    <property type="entry name" value="Cytochrome P450"/>
    <property type="match status" value="1"/>
</dbReference>
<gene>
    <name evidence="2" type="ORF">PanWU01x14_167530</name>
</gene>